<name>A0AAW5ZVD2_RALSL</name>
<gene>
    <name evidence="2" type="ORF">LBW59_20720</name>
</gene>
<dbReference type="Proteomes" id="UP001144050">
    <property type="component" value="Unassembled WGS sequence"/>
</dbReference>
<dbReference type="EMBL" id="JAIVFG010000044">
    <property type="protein sequence ID" value="MDB0573180.1"/>
    <property type="molecule type" value="Genomic_DNA"/>
</dbReference>
<dbReference type="RefSeq" id="WP_172462660.1">
    <property type="nucleotide sequence ID" value="NZ_CP021765.2"/>
</dbReference>
<organism evidence="2 3">
    <name type="scientific">Ralstonia solanacearum</name>
    <name type="common">Pseudomonas solanacearum</name>
    <dbReference type="NCBI Taxonomy" id="305"/>
    <lineage>
        <taxon>Bacteria</taxon>
        <taxon>Pseudomonadati</taxon>
        <taxon>Pseudomonadota</taxon>
        <taxon>Betaproteobacteria</taxon>
        <taxon>Burkholderiales</taxon>
        <taxon>Burkholderiaceae</taxon>
        <taxon>Ralstonia</taxon>
        <taxon>Ralstonia solanacearum species complex</taxon>
    </lineage>
</organism>
<protein>
    <submittedName>
        <fullName evidence="2">Uncharacterized protein</fullName>
    </submittedName>
</protein>
<proteinExistence type="predicted"/>
<sequence>MQQAALNPADIPTQRLKRLASMRPPAFGHQPSALYRRHRRATPANGTIAERA</sequence>
<evidence type="ECO:0000313" key="3">
    <source>
        <dbReference type="Proteomes" id="UP001144050"/>
    </source>
</evidence>
<comment type="caution">
    <text evidence="2">The sequence shown here is derived from an EMBL/GenBank/DDBJ whole genome shotgun (WGS) entry which is preliminary data.</text>
</comment>
<evidence type="ECO:0000256" key="1">
    <source>
        <dbReference type="SAM" id="MobiDB-lite"/>
    </source>
</evidence>
<accession>A0AAW5ZVD2</accession>
<reference evidence="2" key="1">
    <citation type="submission" date="2021-09" db="EMBL/GenBank/DDBJ databases">
        <title>Genomic analysis of Ralstonia spp.</title>
        <authorList>
            <person name="Aburjaile F."/>
            <person name="Ariute J.C."/>
            <person name="Pais A.K.L."/>
            <person name="Albuquerque G.M.R."/>
            <person name="Silva A.M.F."/>
            <person name="Brenig B."/>
            <person name="Azevedo V."/>
            <person name="Matiuzzi M."/>
            <person name="Ramos R."/>
            <person name="Goes-Neto A."/>
            <person name="Soares S."/>
            <person name="Iseppon A.M.B."/>
            <person name="Souza E."/>
            <person name="Gama M."/>
        </authorList>
    </citation>
    <scope>NUCLEOTIDE SEQUENCE</scope>
    <source>
        <strain evidence="2">CCRMRs91</strain>
    </source>
</reference>
<dbReference type="AlphaFoldDB" id="A0AAW5ZVD2"/>
<feature type="region of interest" description="Disordered" evidence="1">
    <location>
        <begin position="22"/>
        <end position="52"/>
    </location>
</feature>
<evidence type="ECO:0000313" key="2">
    <source>
        <dbReference type="EMBL" id="MDB0573180.1"/>
    </source>
</evidence>